<dbReference type="Pfam" id="PF12680">
    <property type="entry name" value="SnoaL_2"/>
    <property type="match status" value="1"/>
</dbReference>
<feature type="domain" description="SnoaL-like" evidence="1">
    <location>
        <begin position="9"/>
        <end position="87"/>
    </location>
</feature>
<name>A0ABW6WD43_9ACTN</name>
<comment type="caution">
    <text evidence="2">The sequence shown here is derived from an EMBL/GenBank/DDBJ whole genome shotgun (WGS) entry which is preliminary data.</text>
</comment>
<evidence type="ECO:0000313" key="2">
    <source>
        <dbReference type="EMBL" id="MFF5290440.1"/>
    </source>
</evidence>
<protein>
    <submittedName>
        <fullName evidence="2">Nuclear transport factor 2 family protein</fullName>
    </submittedName>
</protein>
<dbReference type="InterPro" id="IPR037401">
    <property type="entry name" value="SnoaL-like"/>
</dbReference>
<evidence type="ECO:0000259" key="1">
    <source>
        <dbReference type="Pfam" id="PF12680"/>
    </source>
</evidence>
<dbReference type="SUPFAM" id="SSF54427">
    <property type="entry name" value="NTF2-like"/>
    <property type="match status" value="1"/>
</dbReference>
<reference evidence="2 3" key="1">
    <citation type="submission" date="2024-10" db="EMBL/GenBank/DDBJ databases">
        <title>The Natural Products Discovery Center: Release of the First 8490 Sequenced Strains for Exploring Actinobacteria Biosynthetic Diversity.</title>
        <authorList>
            <person name="Kalkreuter E."/>
            <person name="Kautsar S.A."/>
            <person name="Yang D."/>
            <person name="Bader C.D."/>
            <person name="Teijaro C.N."/>
            <person name="Fluegel L."/>
            <person name="Davis C.M."/>
            <person name="Simpson J.R."/>
            <person name="Lauterbach L."/>
            <person name="Steele A.D."/>
            <person name="Gui C."/>
            <person name="Meng S."/>
            <person name="Li G."/>
            <person name="Viehrig K."/>
            <person name="Ye F."/>
            <person name="Su P."/>
            <person name="Kiefer A.F."/>
            <person name="Nichols A."/>
            <person name="Cepeda A.J."/>
            <person name="Yan W."/>
            <person name="Fan B."/>
            <person name="Jiang Y."/>
            <person name="Adhikari A."/>
            <person name="Zheng C.-J."/>
            <person name="Schuster L."/>
            <person name="Cowan T.M."/>
            <person name="Smanski M.J."/>
            <person name="Chevrette M.G."/>
            <person name="De Carvalho L.P.S."/>
            <person name="Shen B."/>
        </authorList>
    </citation>
    <scope>NUCLEOTIDE SEQUENCE [LARGE SCALE GENOMIC DNA]</scope>
    <source>
        <strain evidence="2 3">NPDC000087</strain>
    </source>
</reference>
<sequence>MTEPARAHVERFNAAVLSGDWDEFVATLDPGAVMRFAGVLAGPYIGREAIAAAYAAGPPTDTMAIRSVEIDGGIEVVRFAWSRGGTGTLTIRRGAGGITELAVAFDE</sequence>
<evidence type="ECO:0000313" key="3">
    <source>
        <dbReference type="Proteomes" id="UP001602245"/>
    </source>
</evidence>
<dbReference type="InterPro" id="IPR032710">
    <property type="entry name" value="NTF2-like_dom_sf"/>
</dbReference>
<dbReference type="RefSeq" id="WP_020510567.1">
    <property type="nucleotide sequence ID" value="NZ_JBIAZU010000002.1"/>
</dbReference>
<gene>
    <name evidence="2" type="ORF">ACFY35_13435</name>
</gene>
<accession>A0ABW6WD43</accession>
<dbReference type="Proteomes" id="UP001602245">
    <property type="component" value="Unassembled WGS sequence"/>
</dbReference>
<proteinExistence type="predicted"/>
<dbReference type="Gene3D" id="3.10.450.50">
    <property type="match status" value="1"/>
</dbReference>
<dbReference type="EMBL" id="JBIAZU010000002">
    <property type="protein sequence ID" value="MFF5290440.1"/>
    <property type="molecule type" value="Genomic_DNA"/>
</dbReference>
<organism evidence="2 3">
    <name type="scientific">Paractinoplanes globisporus</name>
    <dbReference type="NCBI Taxonomy" id="113565"/>
    <lineage>
        <taxon>Bacteria</taxon>
        <taxon>Bacillati</taxon>
        <taxon>Actinomycetota</taxon>
        <taxon>Actinomycetes</taxon>
        <taxon>Micromonosporales</taxon>
        <taxon>Micromonosporaceae</taxon>
        <taxon>Paractinoplanes</taxon>
    </lineage>
</organism>
<keyword evidence="3" id="KW-1185">Reference proteome</keyword>